<dbReference type="AlphaFoldDB" id="A0A2T2NJL6"/>
<sequence length="130" mass="14306">MVFPIPPSAMQRLPEIRNSNHELVAALEAHPKFAEQRNARQGKVYFMWDFATKTEPSPDTAAMSEQQKNSFKRDAIGRCILISTLVTDTSGKSSVMFNERPGQVVDLGDRVKSAADALPDVIIGDIGNSM</sequence>
<dbReference type="Proteomes" id="UP000240883">
    <property type="component" value="Unassembled WGS sequence"/>
</dbReference>
<dbReference type="OrthoDB" id="5282002at2759"/>
<keyword evidence="2" id="KW-1185">Reference proteome</keyword>
<evidence type="ECO:0000313" key="2">
    <source>
        <dbReference type="Proteomes" id="UP000240883"/>
    </source>
</evidence>
<proteinExistence type="predicted"/>
<gene>
    <name evidence="1" type="ORF">BS50DRAFT_590005</name>
</gene>
<dbReference type="EMBL" id="KZ678137">
    <property type="protein sequence ID" value="PSN65634.1"/>
    <property type="molecule type" value="Genomic_DNA"/>
</dbReference>
<name>A0A2T2NJL6_CORCC</name>
<evidence type="ECO:0000313" key="1">
    <source>
        <dbReference type="EMBL" id="PSN65634.1"/>
    </source>
</evidence>
<protein>
    <submittedName>
        <fullName evidence="1">Uncharacterized protein</fullName>
    </submittedName>
</protein>
<organism evidence="1 2">
    <name type="scientific">Corynespora cassiicola Philippines</name>
    <dbReference type="NCBI Taxonomy" id="1448308"/>
    <lineage>
        <taxon>Eukaryota</taxon>
        <taxon>Fungi</taxon>
        <taxon>Dikarya</taxon>
        <taxon>Ascomycota</taxon>
        <taxon>Pezizomycotina</taxon>
        <taxon>Dothideomycetes</taxon>
        <taxon>Pleosporomycetidae</taxon>
        <taxon>Pleosporales</taxon>
        <taxon>Corynesporascaceae</taxon>
        <taxon>Corynespora</taxon>
    </lineage>
</organism>
<accession>A0A2T2NJL6</accession>
<reference evidence="1 2" key="1">
    <citation type="journal article" date="2018" name="Front. Microbiol.">
        <title>Genome-Wide Analysis of Corynespora cassiicola Leaf Fall Disease Putative Effectors.</title>
        <authorList>
            <person name="Lopez D."/>
            <person name="Ribeiro S."/>
            <person name="Label P."/>
            <person name="Fumanal B."/>
            <person name="Venisse J.S."/>
            <person name="Kohler A."/>
            <person name="de Oliveira R.R."/>
            <person name="Labutti K."/>
            <person name="Lipzen A."/>
            <person name="Lail K."/>
            <person name="Bauer D."/>
            <person name="Ohm R.A."/>
            <person name="Barry K.W."/>
            <person name="Spatafora J."/>
            <person name="Grigoriev I.V."/>
            <person name="Martin F.M."/>
            <person name="Pujade-Renaud V."/>
        </authorList>
    </citation>
    <scope>NUCLEOTIDE SEQUENCE [LARGE SCALE GENOMIC DNA]</scope>
    <source>
        <strain evidence="1 2">Philippines</strain>
    </source>
</reference>